<dbReference type="Proteomes" id="UP000502041">
    <property type="component" value="Chromosome"/>
</dbReference>
<dbReference type="RefSeq" id="WP_168921870.1">
    <property type="nucleotide sequence ID" value="NZ_CP051461.1"/>
</dbReference>
<evidence type="ECO:0000313" key="1">
    <source>
        <dbReference type="EMBL" id="QJC56119.1"/>
    </source>
</evidence>
<accession>A0A6H2H8C0</accession>
<dbReference type="AlphaFoldDB" id="A0A6H2H8C0"/>
<name>A0A6H2H8C0_9BURK</name>
<organism evidence="1 2">
    <name type="scientific">Polaromonas vacuolata</name>
    <dbReference type="NCBI Taxonomy" id="37448"/>
    <lineage>
        <taxon>Bacteria</taxon>
        <taxon>Pseudomonadati</taxon>
        <taxon>Pseudomonadota</taxon>
        <taxon>Betaproteobacteria</taxon>
        <taxon>Burkholderiales</taxon>
        <taxon>Comamonadaceae</taxon>
        <taxon>Polaromonas</taxon>
    </lineage>
</organism>
<keyword evidence="2" id="KW-1185">Reference proteome</keyword>
<proteinExistence type="predicted"/>
<gene>
    <name evidence="1" type="ORF">HC248_01405</name>
</gene>
<protein>
    <submittedName>
        <fullName evidence="1">Uncharacterized protein</fullName>
    </submittedName>
</protein>
<evidence type="ECO:0000313" key="2">
    <source>
        <dbReference type="Proteomes" id="UP000502041"/>
    </source>
</evidence>
<dbReference type="KEGG" id="pvac:HC248_01405"/>
<reference evidence="1 2" key="1">
    <citation type="submission" date="2020-04" db="EMBL/GenBank/DDBJ databases">
        <title>Complete genome of a Psychrophilic, Marine, Gas Vacuolate Bacterium Polaromonas vacuolata KCTC 22033T.</title>
        <authorList>
            <person name="Hwang K."/>
            <person name="Kim K.M."/>
        </authorList>
    </citation>
    <scope>NUCLEOTIDE SEQUENCE [LARGE SCALE GENOMIC DNA]</scope>
    <source>
        <strain evidence="1 2">KCTC 22033</strain>
    </source>
</reference>
<dbReference type="EMBL" id="CP051461">
    <property type="protein sequence ID" value="QJC56119.1"/>
    <property type="molecule type" value="Genomic_DNA"/>
</dbReference>
<sequence length="125" mass="13761">MSELNTDKPRKLSHLAHNALDIVLLAQRRGRLDLTLAEILHALRAQAKPGALIEKSSLSRELTYLALDGFLLRRSDKRRSTWEVLPAGMAQHASPSSYAYYAPSARSIAEIPSGSTAPALTTDFY</sequence>